<name>A0ACB7YD49_9ERIC</name>
<evidence type="ECO:0000313" key="2">
    <source>
        <dbReference type="Proteomes" id="UP000828048"/>
    </source>
</evidence>
<proteinExistence type="predicted"/>
<comment type="caution">
    <text evidence="1">The sequence shown here is derived from an EMBL/GenBank/DDBJ whole genome shotgun (WGS) entry which is preliminary data.</text>
</comment>
<protein>
    <submittedName>
        <fullName evidence="1">Uncharacterized protein</fullName>
    </submittedName>
</protein>
<accession>A0ACB7YD49</accession>
<evidence type="ECO:0000313" key="1">
    <source>
        <dbReference type="EMBL" id="KAH7851326.1"/>
    </source>
</evidence>
<keyword evidence="2" id="KW-1185">Reference proteome</keyword>
<sequence length="146" mass="16244">MPCSFSPRLVVAVLDLLAAVLDVLRMTMNIVPARPAQLQAGPKKLPPVVDWKNMASWVQSEIRDRQVIYTGSDILTLPPKLQRHNHAILVFGYCTLEGIDCWKIRNSHGTQWGMEGKGLIARNSSLPLYYPPLLTSGTVPEGLYGY</sequence>
<gene>
    <name evidence="1" type="ORF">Vadar_009849</name>
</gene>
<dbReference type="EMBL" id="CM037158">
    <property type="protein sequence ID" value="KAH7851326.1"/>
    <property type="molecule type" value="Genomic_DNA"/>
</dbReference>
<organism evidence="1 2">
    <name type="scientific">Vaccinium darrowii</name>
    <dbReference type="NCBI Taxonomy" id="229202"/>
    <lineage>
        <taxon>Eukaryota</taxon>
        <taxon>Viridiplantae</taxon>
        <taxon>Streptophyta</taxon>
        <taxon>Embryophyta</taxon>
        <taxon>Tracheophyta</taxon>
        <taxon>Spermatophyta</taxon>
        <taxon>Magnoliopsida</taxon>
        <taxon>eudicotyledons</taxon>
        <taxon>Gunneridae</taxon>
        <taxon>Pentapetalae</taxon>
        <taxon>asterids</taxon>
        <taxon>Ericales</taxon>
        <taxon>Ericaceae</taxon>
        <taxon>Vaccinioideae</taxon>
        <taxon>Vaccinieae</taxon>
        <taxon>Vaccinium</taxon>
    </lineage>
</organism>
<dbReference type="Proteomes" id="UP000828048">
    <property type="component" value="Chromosome 8"/>
</dbReference>
<reference evidence="1 2" key="1">
    <citation type="journal article" date="2021" name="Hortic Res">
        <title>High-quality reference genome and annotation aids understanding of berry development for evergreen blueberry (Vaccinium darrowii).</title>
        <authorList>
            <person name="Yu J."/>
            <person name="Hulse-Kemp A.M."/>
            <person name="Babiker E."/>
            <person name="Staton M."/>
        </authorList>
    </citation>
    <scope>NUCLEOTIDE SEQUENCE [LARGE SCALE GENOMIC DNA]</scope>
    <source>
        <strain evidence="2">cv. NJ 8807/NJ 8810</strain>
        <tissue evidence="1">Young leaf</tissue>
    </source>
</reference>